<protein>
    <recommendedName>
        <fullName evidence="4">Cuticle protein</fullName>
    </recommendedName>
</protein>
<evidence type="ECO:0008006" key="4">
    <source>
        <dbReference type="Google" id="ProtNLM"/>
    </source>
</evidence>
<name>A0ABD2P9S0_9CUCU</name>
<comment type="caution">
    <text evidence="2">The sequence shown here is derived from an EMBL/GenBank/DDBJ whole genome shotgun (WGS) entry which is preliminary data.</text>
</comment>
<dbReference type="EMBL" id="JABFTP020000185">
    <property type="protein sequence ID" value="KAL3287492.1"/>
    <property type="molecule type" value="Genomic_DNA"/>
</dbReference>
<gene>
    <name evidence="2" type="ORF">HHI36_001962</name>
</gene>
<proteinExistence type="predicted"/>
<feature type="chain" id="PRO_5044740767" description="Cuticle protein" evidence="1">
    <location>
        <begin position="19"/>
        <end position="151"/>
    </location>
</feature>
<dbReference type="AlphaFoldDB" id="A0ABD2P9S0"/>
<sequence length="151" mass="14487">MNCVAIAVFFAVLAATNAGLVAPLAYSAIPTGNIIQGPSSRSTVIGPDGSSISSVAPGGTIISENGATLVAQGAPAAVITPSARIASIAAPLVAAPHAIAYGAAPVLAPQGIAYGAAPLLGNIAAENTLVAGPSGTISQTRGIHGAHLAYL</sequence>
<reference evidence="2 3" key="1">
    <citation type="journal article" date="2021" name="BMC Biol.">
        <title>Horizontally acquired antibacterial genes associated with adaptive radiation of ladybird beetles.</title>
        <authorList>
            <person name="Li H.S."/>
            <person name="Tang X.F."/>
            <person name="Huang Y.H."/>
            <person name="Xu Z.Y."/>
            <person name="Chen M.L."/>
            <person name="Du X.Y."/>
            <person name="Qiu B.Y."/>
            <person name="Chen P.T."/>
            <person name="Zhang W."/>
            <person name="Slipinski A."/>
            <person name="Escalona H.E."/>
            <person name="Waterhouse R.M."/>
            <person name="Zwick A."/>
            <person name="Pang H."/>
        </authorList>
    </citation>
    <scope>NUCLEOTIDE SEQUENCE [LARGE SCALE GENOMIC DNA]</scope>
    <source>
        <strain evidence="2">SYSU2018</strain>
    </source>
</reference>
<keyword evidence="1" id="KW-0732">Signal</keyword>
<organism evidence="2 3">
    <name type="scientific">Cryptolaemus montrouzieri</name>
    <dbReference type="NCBI Taxonomy" id="559131"/>
    <lineage>
        <taxon>Eukaryota</taxon>
        <taxon>Metazoa</taxon>
        <taxon>Ecdysozoa</taxon>
        <taxon>Arthropoda</taxon>
        <taxon>Hexapoda</taxon>
        <taxon>Insecta</taxon>
        <taxon>Pterygota</taxon>
        <taxon>Neoptera</taxon>
        <taxon>Endopterygota</taxon>
        <taxon>Coleoptera</taxon>
        <taxon>Polyphaga</taxon>
        <taxon>Cucujiformia</taxon>
        <taxon>Coccinelloidea</taxon>
        <taxon>Coccinellidae</taxon>
        <taxon>Scymninae</taxon>
        <taxon>Scymnini</taxon>
        <taxon>Cryptolaemus</taxon>
    </lineage>
</organism>
<evidence type="ECO:0000256" key="1">
    <source>
        <dbReference type="SAM" id="SignalP"/>
    </source>
</evidence>
<dbReference type="Proteomes" id="UP001516400">
    <property type="component" value="Unassembled WGS sequence"/>
</dbReference>
<evidence type="ECO:0000313" key="2">
    <source>
        <dbReference type="EMBL" id="KAL3287492.1"/>
    </source>
</evidence>
<keyword evidence="3" id="KW-1185">Reference proteome</keyword>
<accession>A0ABD2P9S0</accession>
<feature type="signal peptide" evidence="1">
    <location>
        <begin position="1"/>
        <end position="18"/>
    </location>
</feature>
<evidence type="ECO:0000313" key="3">
    <source>
        <dbReference type="Proteomes" id="UP001516400"/>
    </source>
</evidence>